<keyword evidence="5" id="KW-1185">Reference proteome</keyword>
<accession>A0ABW4NIM0</accession>
<proteinExistence type="inferred from homology"/>
<feature type="transmembrane region" description="Helical" evidence="2">
    <location>
        <begin position="40"/>
        <end position="61"/>
    </location>
</feature>
<evidence type="ECO:0000256" key="1">
    <source>
        <dbReference type="ARBA" id="ARBA00007430"/>
    </source>
</evidence>
<comment type="similarity">
    <text evidence="1">Belongs to the polysaccharide synthase family.</text>
</comment>
<dbReference type="Pfam" id="PF02719">
    <property type="entry name" value="Polysacc_synt_2"/>
    <property type="match status" value="1"/>
</dbReference>
<dbReference type="Gene3D" id="3.40.50.720">
    <property type="entry name" value="NAD(P)-binding Rossmann-like Domain"/>
    <property type="match status" value="2"/>
</dbReference>
<sequence>MSRKFKKIILIGYDSFAIIVSSIFAYIFLDPYIGLPVSSFLLTVGMSLVLYLILAAYFKLFSKINRYTSIREAVAIVACITVAFFLAALFSVALMQVVSFRFVLLTYIFSLAGIAGSRVLWRIYNEHHYRKIHGRSIEKQKRTLIVGAGNGGSVFIRSLKRNISDVKVIGIVDDDGSKQKMLLYDIPVLGQIEDIPELVKKQQIEQITIAIPSLAPSEYERILDLCNEADVEVNQMPSIEDVLEGKLSVSQFREIDVVDLLGRDEVQLDMQQISTKLTGKTILVSGAGGSIGSEICRQIAKFSPAKLILLGHGENSIYLIDKELSNLYRNKIEITPVIADIQDRERIFQVMEEHKPDRVYHAAAHKHVPMMEYNPREAVKNNIYGTKNMAEAAKAANVGSFVMISTDKAVNPPNVMGATKRVAEMIVTGLNEPGKTKFAAVRFGNVLGSRGSVVPLFKEQIRNGGPVTVTDFRMTRYFMTIPEASRLVIQAGALAQGGEIFILDMGEPVKIYDLAKKVVKLSGFTEIEIQISETGIRPGEKLYEELLVDSEQTDQQVYEKIFVGKVTDISLANVMEFVHTLEECSSKELKERLIGFANKEAKNAVVPTIQEEEKGVYADVPESVQTSY</sequence>
<feature type="domain" description="Polysaccharide biosynthesis protein CapD-like" evidence="3">
    <location>
        <begin position="282"/>
        <end position="564"/>
    </location>
</feature>
<dbReference type="PANTHER" id="PTHR43318:SF1">
    <property type="entry name" value="POLYSACCHARIDE BIOSYNTHESIS PROTEIN EPSC-RELATED"/>
    <property type="match status" value="1"/>
</dbReference>
<evidence type="ECO:0000259" key="3">
    <source>
        <dbReference type="Pfam" id="PF02719"/>
    </source>
</evidence>
<dbReference type="RefSeq" id="WP_058918857.1">
    <property type="nucleotide sequence ID" value="NZ_JBHSQC010000011.1"/>
</dbReference>
<dbReference type="CDD" id="cd05237">
    <property type="entry name" value="UDP_invert_4-6DH_SDR_e"/>
    <property type="match status" value="1"/>
</dbReference>
<evidence type="ECO:0000313" key="4">
    <source>
        <dbReference type="EMBL" id="MFD1798257.1"/>
    </source>
</evidence>
<dbReference type="InterPro" id="IPR051203">
    <property type="entry name" value="Polysaccharide_Synthase-Rel"/>
</dbReference>
<keyword evidence="2" id="KW-0472">Membrane</keyword>
<feature type="transmembrane region" description="Helical" evidence="2">
    <location>
        <begin position="73"/>
        <end position="94"/>
    </location>
</feature>
<dbReference type="SUPFAM" id="SSF51735">
    <property type="entry name" value="NAD(P)-binding Rossmann-fold domains"/>
    <property type="match status" value="2"/>
</dbReference>
<dbReference type="InterPro" id="IPR003869">
    <property type="entry name" value="Polysac_CapD-like"/>
</dbReference>
<reference evidence="5" key="1">
    <citation type="journal article" date="2019" name="Int. J. Syst. Evol. Microbiol.">
        <title>The Global Catalogue of Microorganisms (GCM) 10K type strain sequencing project: providing services to taxonomists for standard genome sequencing and annotation.</title>
        <authorList>
            <consortium name="The Broad Institute Genomics Platform"/>
            <consortium name="The Broad Institute Genome Sequencing Center for Infectious Disease"/>
            <person name="Wu L."/>
            <person name="Ma J."/>
        </authorList>
    </citation>
    <scope>NUCLEOTIDE SEQUENCE [LARGE SCALE GENOMIC DNA]</scope>
    <source>
        <strain evidence="5">KCTC 42143</strain>
    </source>
</reference>
<evidence type="ECO:0000256" key="2">
    <source>
        <dbReference type="SAM" id="Phobius"/>
    </source>
</evidence>
<dbReference type="Proteomes" id="UP001597285">
    <property type="component" value="Unassembled WGS sequence"/>
</dbReference>
<evidence type="ECO:0000313" key="5">
    <source>
        <dbReference type="Proteomes" id="UP001597285"/>
    </source>
</evidence>
<keyword evidence="2" id="KW-0812">Transmembrane</keyword>
<protein>
    <submittedName>
        <fullName evidence="4">Polysaccharide biosynthesis protein</fullName>
    </submittedName>
</protein>
<dbReference type="InterPro" id="IPR036291">
    <property type="entry name" value="NAD(P)-bd_dom_sf"/>
</dbReference>
<feature type="transmembrane region" description="Helical" evidence="2">
    <location>
        <begin position="7"/>
        <end position="28"/>
    </location>
</feature>
<organism evidence="4 5">
    <name type="scientific">Carnobacterium antarcticum</name>
    <dbReference type="NCBI Taxonomy" id="2126436"/>
    <lineage>
        <taxon>Bacteria</taxon>
        <taxon>Bacillati</taxon>
        <taxon>Bacillota</taxon>
        <taxon>Bacilli</taxon>
        <taxon>Lactobacillales</taxon>
        <taxon>Carnobacteriaceae</taxon>
        <taxon>Carnobacterium</taxon>
    </lineage>
</organism>
<feature type="transmembrane region" description="Helical" evidence="2">
    <location>
        <begin position="100"/>
        <end position="121"/>
    </location>
</feature>
<dbReference type="PANTHER" id="PTHR43318">
    <property type="entry name" value="UDP-N-ACETYLGLUCOSAMINE 4,6-DEHYDRATASE"/>
    <property type="match status" value="1"/>
</dbReference>
<dbReference type="EMBL" id="JBHUFF010000002">
    <property type="protein sequence ID" value="MFD1798257.1"/>
    <property type="molecule type" value="Genomic_DNA"/>
</dbReference>
<comment type="caution">
    <text evidence="4">The sequence shown here is derived from an EMBL/GenBank/DDBJ whole genome shotgun (WGS) entry which is preliminary data.</text>
</comment>
<keyword evidence="2" id="KW-1133">Transmembrane helix</keyword>
<dbReference type="Pfam" id="PF13727">
    <property type="entry name" value="CoA_binding_3"/>
    <property type="match status" value="1"/>
</dbReference>
<name>A0ABW4NIM0_9LACT</name>
<gene>
    <name evidence="4" type="ORF">ACFSBK_00055</name>
</gene>